<proteinExistence type="predicted"/>
<feature type="domain" description="4Fe-4S ferredoxin-type" evidence="5">
    <location>
        <begin position="8"/>
        <end position="38"/>
    </location>
</feature>
<dbReference type="Proteomes" id="UP000656042">
    <property type="component" value="Unassembled WGS sequence"/>
</dbReference>
<keyword evidence="1" id="KW-0479">Metal-binding</keyword>
<evidence type="ECO:0000313" key="7">
    <source>
        <dbReference type="Proteomes" id="UP000656042"/>
    </source>
</evidence>
<dbReference type="InterPro" id="IPR017900">
    <property type="entry name" value="4Fe4S_Fe_S_CS"/>
</dbReference>
<feature type="transmembrane region" description="Helical" evidence="4">
    <location>
        <begin position="103"/>
        <end position="122"/>
    </location>
</feature>
<gene>
    <name evidence="6" type="primary">citB</name>
    <name evidence="6" type="ORF">GCM10012284_50170</name>
</gene>
<dbReference type="RefSeq" id="WP_189081764.1">
    <property type="nucleotide sequence ID" value="NZ_BMMX01000032.1"/>
</dbReference>
<protein>
    <submittedName>
        <fullName evidence="6">Tricarballylate utilization protein B</fullName>
    </submittedName>
</protein>
<dbReference type="Gene3D" id="1.20.950.20">
    <property type="entry name" value="Transmembrane di-heme cytochromes, Chain C"/>
    <property type="match status" value="1"/>
</dbReference>
<dbReference type="NCBIfam" id="TIGR02484">
    <property type="entry name" value="CitB"/>
    <property type="match status" value="1"/>
</dbReference>
<dbReference type="GO" id="GO:0051536">
    <property type="term" value="F:iron-sulfur cluster binding"/>
    <property type="evidence" value="ECO:0007669"/>
    <property type="project" value="UniProtKB-KW"/>
</dbReference>
<evidence type="ECO:0000256" key="3">
    <source>
        <dbReference type="ARBA" id="ARBA00023014"/>
    </source>
</evidence>
<feature type="transmembrane region" description="Helical" evidence="4">
    <location>
        <begin position="142"/>
        <end position="161"/>
    </location>
</feature>
<evidence type="ECO:0000259" key="5">
    <source>
        <dbReference type="PROSITE" id="PS51379"/>
    </source>
</evidence>
<accession>A0A8J3C4U1</accession>
<dbReference type="PROSITE" id="PS51379">
    <property type="entry name" value="4FE4S_FER_2"/>
    <property type="match status" value="1"/>
</dbReference>
<keyword evidence="4" id="KW-0472">Membrane</keyword>
<sequence length="365" mass="39706">MPMDDLFAEAQRQLTVCNACRYCAGYCPVWPALTLRTDLTTADVTHLANLCHDCGDCFAACMYTAPHEFALNPPKVFAQVREDTYRRYVWPRRAPRWLGGRRGALFGFLAVAVLLTLLGYATTGRFLSAQADPGSPYEILPHLVMVLVAGGPAGYSMVVLADAARRYWADVHGPLRDLAHRSHWPVTLVQAAHLRHMHGGGQGCDYPAGEPSPLRRRLHLAVSYGFGLCVLSTASAALMQKVLAVMPPYPYWSVPVVTGTVGGVAIVAGCLGLLALKRRSLPDLGTDATRRADHHLLWALSLLAVSGLLTLVLRTGPLFSAVLVVHLAAVVVAFAIAPYTKFTHGIYRVLAIYKDNLETARRTTP</sequence>
<evidence type="ECO:0000256" key="2">
    <source>
        <dbReference type="ARBA" id="ARBA00023004"/>
    </source>
</evidence>
<keyword evidence="4" id="KW-0812">Transmembrane</keyword>
<dbReference type="SUPFAM" id="SSF103501">
    <property type="entry name" value="Respiratory nitrate reductase 1 gamma chain"/>
    <property type="match status" value="1"/>
</dbReference>
<reference evidence="6" key="1">
    <citation type="journal article" date="2014" name="Int. J. Syst. Evol. Microbiol.">
        <title>Complete genome sequence of Corynebacterium casei LMG S-19264T (=DSM 44701T), isolated from a smear-ripened cheese.</title>
        <authorList>
            <consortium name="US DOE Joint Genome Institute (JGI-PGF)"/>
            <person name="Walter F."/>
            <person name="Albersmeier A."/>
            <person name="Kalinowski J."/>
            <person name="Ruckert C."/>
        </authorList>
    </citation>
    <scope>NUCLEOTIDE SEQUENCE</scope>
    <source>
        <strain evidence="6">CGMCC 4.7299</strain>
    </source>
</reference>
<dbReference type="InterPro" id="IPR017896">
    <property type="entry name" value="4Fe4S_Fe-S-bd"/>
</dbReference>
<keyword evidence="2" id="KW-0408">Iron</keyword>
<reference evidence="6" key="2">
    <citation type="submission" date="2020-09" db="EMBL/GenBank/DDBJ databases">
        <authorList>
            <person name="Sun Q."/>
            <person name="Zhou Y."/>
        </authorList>
    </citation>
    <scope>NUCLEOTIDE SEQUENCE</scope>
    <source>
        <strain evidence="6">CGMCC 4.7299</strain>
    </source>
</reference>
<feature type="transmembrane region" description="Helical" evidence="4">
    <location>
        <begin position="251"/>
        <end position="276"/>
    </location>
</feature>
<feature type="transmembrane region" description="Helical" evidence="4">
    <location>
        <begin position="296"/>
        <end position="313"/>
    </location>
</feature>
<dbReference type="GO" id="GO:0046872">
    <property type="term" value="F:metal ion binding"/>
    <property type="evidence" value="ECO:0007669"/>
    <property type="project" value="UniProtKB-KW"/>
</dbReference>
<evidence type="ECO:0000256" key="1">
    <source>
        <dbReference type="ARBA" id="ARBA00022723"/>
    </source>
</evidence>
<evidence type="ECO:0000256" key="4">
    <source>
        <dbReference type="SAM" id="Phobius"/>
    </source>
</evidence>
<comment type="caution">
    <text evidence="6">The sequence shown here is derived from an EMBL/GenBank/DDBJ whole genome shotgun (WGS) entry which is preliminary data.</text>
</comment>
<dbReference type="EMBL" id="BMMX01000032">
    <property type="protein sequence ID" value="GGL09446.1"/>
    <property type="molecule type" value="Genomic_DNA"/>
</dbReference>
<name>A0A8J3C4U1_9ACTN</name>
<keyword evidence="4" id="KW-1133">Transmembrane helix</keyword>
<evidence type="ECO:0000313" key="6">
    <source>
        <dbReference type="EMBL" id="GGL09446.1"/>
    </source>
</evidence>
<dbReference type="SUPFAM" id="SSF54862">
    <property type="entry name" value="4Fe-4S ferredoxins"/>
    <property type="match status" value="1"/>
</dbReference>
<keyword evidence="3" id="KW-0411">Iron-sulfur</keyword>
<dbReference type="InterPro" id="IPR012830">
    <property type="entry name" value="Citrate_utilization_prot_B"/>
</dbReference>
<dbReference type="InterPro" id="IPR036197">
    <property type="entry name" value="NarG-like_sf"/>
</dbReference>
<dbReference type="AlphaFoldDB" id="A0A8J3C4U1"/>
<dbReference type="PROSITE" id="PS00198">
    <property type="entry name" value="4FE4S_FER_1"/>
    <property type="match status" value="1"/>
</dbReference>
<keyword evidence="7" id="KW-1185">Reference proteome</keyword>
<organism evidence="6 7">
    <name type="scientific">Mangrovihabitans endophyticus</name>
    <dbReference type="NCBI Taxonomy" id="1751298"/>
    <lineage>
        <taxon>Bacteria</taxon>
        <taxon>Bacillati</taxon>
        <taxon>Actinomycetota</taxon>
        <taxon>Actinomycetes</taxon>
        <taxon>Micromonosporales</taxon>
        <taxon>Micromonosporaceae</taxon>
        <taxon>Mangrovihabitans</taxon>
    </lineage>
</organism>
<feature type="transmembrane region" description="Helical" evidence="4">
    <location>
        <begin position="319"/>
        <end position="339"/>
    </location>
</feature>
<feature type="transmembrane region" description="Helical" evidence="4">
    <location>
        <begin position="218"/>
        <end position="239"/>
    </location>
</feature>